<organism evidence="3 5">
    <name type="scientific">Lonsdalea iberica</name>
    <dbReference type="NCBI Taxonomy" id="1082703"/>
    <lineage>
        <taxon>Bacteria</taxon>
        <taxon>Pseudomonadati</taxon>
        <taxon>Pseudomonadota</taxon>
        <taxon>Gammaproteobacteria</taxon>
        <taxon>Enterobacterales</taxon>
        <taxon>Pectobacteriaceae</taxon>
        <taxon>Lonsdalea</taxon>
    </lineage>
</organism>
<feature type="compositionally biased region" description="Low complexity" evidence="2">
    <location>
        <begin position="21"/>
        <end position="42"/>
    </location>
</feature>
<dbReference type="RefSeq" id="WP_094100426.1">
    <property type="nucleotide sequence ID" value="NZ_LUTP01000003.1"/>
</dbReference>
<keyword evidence="1" id="KW-0998">Cell outer membrane</keyword>
<dbReference type="Gene3D" id="3.30.110.70">
    <property type="entry name" value="Hypothetical protein apc22750. Chain B"/>
    <property type="match status" value="1"/>
</dbReference>
<evidence type="ECO:0000313" key="5">
    <source>
        <dbReference type="Proteomes" id="UP000194020"/>
    </source>
</evidence>
<gene>
    <name evidence="1" type="primary">rcsF</name>
    <name evidence="3" type="ORF">AU511_02040</name>
    <name evidence="4" type="ORF">AU512_05005</name>
</gene>
<feature type="compositionally biased region" description="Polar residues" evidence="2">
    <location>
        <begin position="72"/>
        <end position="86"/>
    </location>
</feature>
<feature type="region of interest" description="Disordered" evidence="2">
    <location>
        <begin position="66"/>
        <end position="86"/>
    </location>
</feature>
<accession>A0A1X3S1H3</accession>
<name>A0A1X3S1H3_9GAMM</name>
<keyword evidence="6" id="KW-1185">Reference proteome</keyword>
<reference evidence="5 6" key="1">
    <citation type="submission" date="2016-02" db="EMBL/GenBank/DDBJ databases">
        <title>Species-wide whole genome sequencing reveals diversity, host range in Lonsdalea quercina.</title>
        <authorList>
            <person name="Li Y."/>
        </authorList>
    </citation>
    <scope>NUCLEOTIDE SEQUENCE [LARGE SCALE GENOMIC DNA]</scope>
    <source>
        <strain evidence="3 5">LMG 26264</strain>
        <strain evidence="4 6">LMG 26265</strain>
    </source>
</reference>
<proteinExistence type="inferred from homology"/>
<dbReference type="Pfam" id="PF16358">
    <property type="entry name" value="RcsF"/>
    <property type="match status" value="1"/>
</dbReference>
<dbReference type="NCBIfam" id="NF008048">
    <property type="entry name" value="PRK10781.1"/>
    <property type="match status" value="1"/>
</dbReference>
<dbReference type="HAMAP" id="MF_00976">
    <property type="entry name" value="RcsF"/>
    <property type="match status" value="1"/>
</dbReference>
<dbReference type="Proteomes" id="UP000194040">
    <property type="component" value="Unassembled WGS sequence"/>
</dbReference>
<dbReference type="PROSITE" id="PS51257">
    <property type="entry name" value="PROKAR_LIPOPROTEIN"/>
    <property type="match status" value="1"/>
</dbReference>
<dbReference type="InterPro" id="IPR030852">
    <property type="entry name" value="RcsF"/>
</dbReference>
<dbReference type="EMBL" id="LUTQ01000010">
    <property type="protein sequence ID" value="OSN11010.1"/>
    <property type="molecule type" value="Genomic_DNA"/>
</dbReference>
<evidence type="ECO:0000313" key="4">
    <source>
        <dbReference type="EMBL" id="OSN11010.1"/>
    </source>
</evidence>
<evidence type="ECO:0000313" key="6">
    <source>
        <dbReference type="Proteomes" id="UP000194040"/>
    </source>
</evidence>
<protein>
    <recommendedName>
        <fullName evidence="1">Outer membrane lipoprotein RcsF</fullName>
    </recommendedName>
</protein>
<feature type="disulfide bond" evidence="1">
    <location>
        <begin position="76"/>
        <end position="120"/>
    </location>
</feature>
<dbReference type="AlphaFoldDB" id="A0A1X3S1H3"/>
<comment type="similarity">
    <text evidence="1">Belongs to the RcsF family.</text>
</comment>
<sequence length="136" mass="14422">MRALPIVMLSLSLTGCSLLHKSTTPTTSQPETPSTIETTPKTRPAPPATPAVLYKSAEELVGKPFHDMGEVSGSSCQATAQDPQPSIATARKRLQSRATSLKANAVLLHQCQIVSDVDSCYRQAICEGTALKVSSQ</sequence>
<evidence type="ECO:0000313" key="3">
    <source>
        <dbReference type="EMBL" id="OSN08311.1"/>
    </source>
</evidence>
<comment type="subcellular location">
    <subcellularLocation>
        <location evidence="1">Cell outer membrane</location>
        <topology evidence="1">Lipid-anchor</topology>
        <orientation evidence="1">Periplasmic side</orientation>
    </subcellularLocation>
</comment>
<evidence type="ECO:0000256" key="2">
    <source>
        <dbReference type="SAM" id="MobiDB-lite"/>
    </source>
</evidence>
<dbReference type="GO" id="GO:0031241">
    <property type="term" value="C:periplasmic side of cell outer membrane"/>
    <property type="evidence" value="ECO:0007669"/>
    <property type="project" value="UniProtKB-UniRule"/>
</dbReference>
<dbReference type="GO" id="GO:0035556">
    <property type="term" value="P:intracellular signal transduction"/>
    <property type="evidence" value="ECO:0007669"/>
    <property type="project" value="InterPro"/>
</dbReference>
<dbReference type="Proteomes" id="UP000194020">
    <property type="component" value="Unassembled WGS sequence"/>
</dbReference>
<evidence type="ECO:0000256" key="1">
    <source>
        <dbReference type="HAMAP-Rule" id="MF_00976"/>
    </source>
</evidence>
<feature type="region of interest" description="Disordered" evidence="2">
    <location>
        <begin position="21"/>
        <end position="48"/>
    </location>
</feature>
<dbReference type="OrthoDB" id="6505467at2"/>
<keyword evidence="1" id="KW-0472">Membrane</keyword>
<comment type="caution">
    <text evidence="3">The sequence shown here is derived from an EMBL/GenBank/DDBJ whole genome shotgun (WGS) entry which is preliminary data.</text>
</comment>
<feature type="disulfide bond" evidence="1">
    <location>
        <begin position="111"/>
        <end position="126"/>
    </location>
</feature>
<comment type="function">
    <text evidence="1">Essential component of the Rcs signaling system, which controls transcription of numerous genes. Plays a role in signal transduction from the cell surface to the histidine kinase RcsC. May detect outer membrane defects.</text>
</comment>
<dbReference type="EMBL" id="LUTP01000003">
    <property type="protein sequence ID" value="OSN08311.1"/>
    <property type="molecule type" value="Genomic_DNA"/>
</dbReference>
<keyword evidence="1" id="KW-1015">Disulfide bond</keyword>